<keyword evidence="4" id="KW-0479">Metal-binding</keyword>
<organism evidence="9 10">
    <name type="scientific">Compostimonas suwonensis</name>
    <dbReference type="NCBI Taxonomy" id="1048394"/>
    <lineage>
        <taxon>Bacteria</taxon>
        <taxon>Bacillati</taxon>
        <taxon>Actinomycetota</taxon>
        <taxon>Actinomycetes</taxon>
        <taxon>Micrococcales</taxon>
        <taxon>Microbacteriaceae</taxon>
        <taxon>Compostimonas</taxon>
    </lineage>
</organism>
<evidence type="ECO:0000256" key="7">
    <source>
        <dbReference type="SAM" id="MobiDB-lite"/>
    </source>
</evidence>
<comment type="similarity">
    <text evidence="3">Belongs to the metallo-dependent hydrolases superfamily. DHOase family. Class I DHOase subfamily.</text>
</comment>
<dbReference type="InterPro" id="IPR002195">
    <property type="entry name" value="Dihydroorotase_CS"/>
</dbReference>
<dbReference type="Gene3D" id="2.30.40.10">
    <property type="entry name" value="Urease, subunit C, domain 1"/>
    <property type="match status" value="1"/>
</dbReference>
<accession>A0A2M9BZT8</accession>
<dbReference type="InterPro" id="IPR032466">
    <property type="entry name" value="Metal_Hydrolase"/>
</dbReference>
<dbReference type="InterPro" id="IPR011059">
    <property type="entry name" value="Metal-dep_hydrolase_composite"/>
</dbReference>
<evidence type="ECO:0000259" key="8">
    <source>
        <dbReference type="Pfam" id="PF12890"/>
    </source>
</evidence>
<name>A0A2M9BZT8_9MICO</name>
<sequence length="425" mass="44337">MTIPSLGTSGPFTITGVRRGDDPRPVDIDIDAGLIVAVRVSSGVDSTPYVLLPGLVDLHTHLREPGGETAETIASGTRAAAGGGYTEVFAMPNTIPVTDTVERIEDVRRRAHGASAIVHPVAAATLGQQGDTLVDVVSLRSAGVTVFSDDGHCVDDEGLVHDLLSVLAETGGVFAQHAQSGRIVGDGVINDRVAESAGCAGWPSAGEEAVVARDIALARATGGRLHICHVSTRRTADLIRWAKSVGAPVTAEVTPHHLMLTDEDAVARGPALKVNPPLRSRDDVLAMREALRDGTIDAIGTDHAPHPAAAKERPWQTAASGLTTIETALPVVASVLTDARTGAVDWAHLTRVMSVTPARIGGLTHAGTEWEPGAAANFCVVEEGGPWQFDASQMLSRSTNMPFDGLAVRHRVVATVLGGRVTHGR</sequence>
<dbReference type="InterPro" id="IPR050138">
    <property type="entry name" value="DHOase/Allantoinase_Hydrolase"/>
</dbReference>
<evidence type="ECO:0000313" key="10">
    <source>
        <dbReference type="Proteomes" id="UP000230161"/>
    </source>
</evidence>
<dbReference type="RefSeq" id="WP_100344078.1">
    <property type="nucleotide sequence ID" value="NZ_PGFB01000002.1"/>
</dbReference>
<dbReference type="SUPFAM" id="SSF51338">
    <property type="entry name" value="Composite domain of metallo-dependent hydrolases"/>
    <property type="match status" value="1"/>
</dbReference>
<dbReference type="CDD" id="cd01317">
    <property type="entry name" value="DHOase_IIa"/>
    <property type="match status" value="1"/>
</dbReference>
<evidence type="ECO:0000256" key="2">
    <source>
        <dbReference type="ARBA" id="ARBA00002368"/>
    </source>
</evidence>
<dbReference type="PANTHER" id="PTHR43668:SF2">
    <property type="entry name" value="ALLANTOINASE"/>
    <property type="match status" value="1"/>
</dbReference>
<feature type="region of interest" description="Disordered" evidence="7">
    <location>
        <begin position="1"/>
        <end position="23"/>
    </location>
</feature>
<dbReference type="GO" id="GO:0004038">
    <property type="term" value="F:allantoinase activity"/>
    <property type="evidence" value="ECO:0007669"/>
    <property type="project" value="TreeGrafter"/>
</dbReference>
<dbReference type="Proteomes" id="UP000230161">
    <property type="component" value="Unassembled WGS sequence"/>
</dbReference>
<evidence type="ECO:0000313" key="9">
    <source>
        <dbReference type="EMBL" id="PJJ63598.1"/>
    </source>
</evidence>
<dbReference type="OrthoDB" id="9803027at2"/>
<keyword evidence="10" id="KW-1185">Reference proteome</keyword>
<reference evidence="9 10" key="1">
    <citation type="submission" date="2017-11" db="EMBL/GenBank/DDBJ databases">
        <title>Genomic Encyclopedia of Archaeal and Bacterial Type Strains, Phase II (KMG-II): From Individual Species to Whole Genera.</title>
        <authorList>
            <person name="Goeker M."/>
        </authorList>
    </citation>
    <scope>NUCLEOTIDE SEQUENCE [LARGE SCALE GENOMIC DNA]</scope>
    <source>
        <strain evidence="9 10">DSM 25625</strain>
    </source>
</reference>
<dbReference type="GO" id="GO:0046872">
    <property type="term" value="F:metal ion binding"/>
    <property type="evidence" value="ECO:0007669"/>
    <property type="project" value="UniProtKB-KW"/>
</dbReference>
<dbReference type="GO" id="GO:0005737">
    <property type="term" value="C:cytoplasm"/>
    <property type="evidence" value="ECO:0007669"/>
    <property type="project" value="TreeGrafter"/>
</dbReference>
<comment type="function">
    <text evidence="2">Catalyzes the reversible cyclization of carbamoyl aspartate to dihydroorotate.</text>
</comment>
<evidence type="ECO:0000256" key="5">
    <source>
        <dbReference type="ARBA" id="ARBA00022801"/>
    </source>
</evidence>
<dbReference type="InterPro" id="IPR004722">
    <property type="entry name" value="DHOase"/>
</dbReference>
<dbReference type="PROSITE" id="PS00483">
    <property type="entry name" value="DIHYDROOROTASE_2"/>
    <property type="match status" value="1"/>
</dbReference>
<keyword evidence="6" id="KW-0665">Pyrimidine biosynthesis</keyword>
<comment type="caution">
    <text evidence="9">The sequence shown here is derived from an EMBL/GenBank/DDBJ whole genome shotgun (WGS) entry which is preliminary data.</text>
</comment>
<dbReference type="SUPFAM" id="SSF51556">
    <property type="entry name" value="Metallo-dependent hydrolases"/>
    <property type="match status" value="1"/>
</dbReference>
<dbReference type="NCBIfam" id="TIGR00857">
    <property type="entry name" value="pyrC_multi"/>
    <property type="match status" value="1"/>
</dbReference>
<protein>
    <submittedName>
        <fullName evidence="9">Dihydroorotase</fullName>
    </submittedName>
</protein>
<keyword evidence="5" id="KW-0378">Hydrolase</keyword>
<evidence type="ECO:0000256" key="1">
    <source>
        <dbReference type="ARBA" id="ARBA00001947"/>
    </source>
</evidence>
<evidence type="ECO:0000256" key="6">
    <source>
        <dbReference type="ARBA" id="ARBA00022975"/>
    </source>
</evidence>
<dbReference type="GO" id="GO:0006145">
    <property type="term" value="P:purine nucleobase catabolic process"/>
    <property type="evidence" value="ECO:0007669"/>
    <property type="project" value="TreeGrafter"/>
</dbReference>
<dbReference type="InterPro" id="IPR024403">
    <property type="entry name" value="DHOase_cat"/>
</dbReference>
<feature type="compositionally biased region" description="Polar residues" evidence="7">
    <location>
        <begin position="1"/>
        <end position="12"/>
    </location>
</feature>
<dbReference type="PANTHER" id="PTHR43668">
    <property type="entry name" value="ALLANTOINASE"/>
    <property type="match status" value="1"/>
</dbReference>
<dbReference type="Pfam" id="PF12890">
    <property type="entry name" value="DHOase"/>
    <property type="match status" value="1"/>
</dbReference>
<feature type="domain" description="Dihydroorotase catalytic" evidence="8">
    <location>
        <begin position="50"/>
        <end position="233"/>
    </location>
</feature>
<comment type="cofactor">
    <cofactor evidence="1">
        <name>Zn(2+)</name>
        <dbReference type="ChEBI" id="CHEBI:29105"/>
    </cofactor>
</comment>
<evidence type="ECO:0000256" key="3">
    <source>
        <dbReference type="ARBA" id="ARBA00010286"/>
    </source>
</evidence>
<evidence type="ECO:0000256" key="4">
    <source>
        <dbReference type="ARBA" id="ARBA00022723"/>
    </source>
</evidence>
<proteinExistence type="inferred from homology"/>
<gene>
    <name evidence="9" type="ORF">CLV54_1268</name>
</gene>
<dbReference type="GO" id="GO:0006221">
    <property type="term" value="P:pyrimidine nucleotide biosynthetic process"/>
    <property type="evidence" value="ECO:0007669"/>
    <property type="project" value="UniProtKB-KW"/>
</dbReference>
<dbReference type="AlphaFoldDB" id="A0A2M9BZT8"/>
<dbReference type="Gene3D" id="3.20.20.140">
    <property type="entry name" value="Metal-dependent hydrolases"/>
    <property type="match status" value="1"/>
</dbReference>
<dbReference type="GO" id="GO:0004151">
    <property type="term" value="F:dihydroorotase activity"/>
    <property type="evidence" value="ECO:0007669"/>
    <property type="project" value="InterPro"/>
</dbReference>
<dbReference type="EMBL" id="PGFB01000002">
    <property type="protein sequence ID" value="PJJ63598.1"/>
    <property type="molecule type" value="Genomic_DNA"/>
</dbReference>